<dbReference type="RefSeq" id="WP_168149544.1">
    <property type="nucleotide sequence ID" value="NZ_JAAVXB010000012.1"/>
</dbReference>
<evidence type="ECO:0000259" key="2">
    <source>
        <dbReference type="Pfam" id="PF04909"/>
    </source>
</evidence>
<keyword evidence="4" id="KW-1185">Reference proteome</keyword>
<dbReference type="PANTHER" id="PTHR43569:SF1">
    <property type="entry name" value="BLL3371 PROTEIN"/>
    <property type="match status" value="1"/>
</dbReference>
<dbReference type="GO" id="GO:0016787">
    <property type="term" value="F:hydrolase activity"/>
    <property type="evidence" value="ECO:0007669"/>
    <property type="project" value="InterPro"/>
</dbReference>
<dbReference type="SUPFAM" id="SSF51556">
    <property type="entry name" value="Metallo-dependent hydrolases"/>
    <property type="match status" value="1"/>
</dbReference>
<proteinExistence type="inferred from homology"/>
<dbReference type="AlphaFoldDB" id="A0A970B7S9"/>
<organism evidence="3 4">
    <name type="scientific">Solimonas marina</name>
    <dbReference type="NCBI Taxonomy" id="2714601"/>
    <lineage>
        <taxon>Bacteria</taxon>
        <taxon>Pseudomonadati</taxon>
        <taxon>Pseudomonadota</taxon>
        <taxon>Gammaproteobacteria</taxon>
        <taxon>Nevskiales</taxon>
        <taxon>Nevskiaceae</taxon>
        <taxon>Solimonas</taxon>
    </lineage>
</organism>
<dbReference type="Proteomes" id="UP000653472">
    <property type="component" value="Unassembled WGS sequence"/>
</dbReference>
<evidence type="ECO:0000256" key="1">
    <source>
        <dbReference type="ARBA" id="ARBA00038310"/>
    </source>
</evidence>
<dbReference type="Gene3D" id="3.20.20.140">
    <property type="entry name" value="Metal-dependent hydrolases"/>
    <property type="match status" value="1"/>
</dbReference>
<dbReference type="InterPro" id="IPR006680">
    <property type="entry name" value="Amidohydro-rel"/>
</dbReference>
<dbReference type="Pfam" id="PF04909">
    <property type="entry name" value="Amidohydro_2"/>
    <property type="match status" value="1"/>
</dbReference>
<gene>
    <name evidence="3" type="ORF">G7Y82_18045</name>
</gene>
<dbReference type="InterPro" id="IPR052350">
    <property type="entry name" value="Metallo-dep_Lactonases"/>
</dbReference>
<dbReference type="EMBL" id="JAAVXB010000012">
    <property type="protein sequence ID" value="NKF24218.1"/>
    <property type="molecule type" value="Genomic_DNA"/>
</dbReference>
<dbReference type="PANTHER" id="PTHR43569">
    <property type="entry name" value="AMIDOHYDROLASE"/>
    <property type="match status" value="1"/>
</dbReference>
<name>A0A970B7S9_9GAMM</name>
<sequence length="291" mass="32362">MKVIDTHVHFWDIDAVPVPWLTPAGEAYSGDNRKLPTRYTDVELLAGAGDVDVLKIVNVEAKSGDPLAETRWLQHLAERAGHPDAIVAMVDLSAADAAEQLAQHARSPNLRGIRQILNVHADPVYDYVGRHYMAEPQWRANLSALAAHGLSFDLQIYPSQAALAAELAAENADIMFILNHAGMCVDRHRAGWREWREGLRRLAAQRNVVTKISGLAMFDHHWTIESLRPYVLETIEAFGPERCMFASNFPVDGLHAGYAATWHAYAEIVADASGAERDAMFVGNAERYYRI</sequence>
<evidence type="ECO:0000313" key="3">
    <source>
        <dbReference type="EMBL" id="NKF24218.1"/>
    </source>
</evidence>
<feature type="domain" description="Amidohydrolase-related" evidence="2">
    <location>
        <begin position="4"/>
        <end position="291"/>
    </location>
</feature>
<dbReference type="InterPro" id="IPR032466">
    <property type="entry name" value="Metal_Hydrolase"/>
</dbReference>
<comment type="caution">
    <text evidence="3">The sequence shown here is derived from an EMBL/GenBank/DDBJ whole genome shotgun (WGS) entry which is preliminary data.</text>
</comment>
<reference evidence="3" key="1">
    <citation type="submission" date="2020-03" db="EMBL/GenBank/DDBJ databases">
        <title>Solimonas marina sp. nov., isolated from deep seawater of the Pacific Ocean.</title>
        <authorList>
            <person name="Liu X."/>
            <person name="Lai Q."/>
            <person name="Sun F."/>
            <person name="Gai Y."/>
            <person name="Li G."/>
            <person name="Shao Z."/>
        </authorList>
    </citation>
    <scope>NUCLEOTIDE SEQUENCE</scope>
    <source>
        <strain evidence="3">C16B3</strain>
    </source>
</reference>
<protein>
    <submittedName>
        <fullName evidence="3">Amidohydrolase family protein</fullName>
    </submittedName>
</protein>
<accession>A0A970B7S9</accession>
<evidence type="ECO:0000313" key="4">
    <source>
        <dbReference type="Proteomes" id="UP000653472"/>
    </source>
</evidence>
<comment type="similarity">
    <text evidence="1">Belongs to the metallo-dependent hydrolases superfamily.</text>
</comment>